<protein>
    <recommendedName>
        <fullName evidence="4">HEAT repeat protein</fullName>
    </recommendedName>
</protein>
<evidence type="ECO:0000256" key="1">
    <source>
        <dbReference type="SAM" id="MobiDB-lite"/>
    </source>
</evidence>
<name>A0A3R7GKL7_9EURY</name>
<feature type="region of interest" description="Disordered" evidence="1">
    <location>
        <begin position="216"/>
        <end position="237"/>
    </location>
</feature>
<dbReference type="OrthoDB" id="157627at2157"/>
<comment type="caution">
    <text evidence="2">The sequence shown here is derived from an EMBL/GenBank/DDBJ whole genome shotgun (WGS) entry which is preliminary data.</text>
</comment>
<dbReference type="Proteomes" id="UP000283805">
    <property type="component" value="Unassembled WGS sequence"/>
</dbReference>
<evidence type="ECO:0000313" key="2">
    <source>
        <dbReference type="EMBL" id="RKD97446.1"/>
    </source>
</evidence>
<dbReference type="RefSeq" id="WP_120242982.1">
    <property type="nucleotide sequence ID" value="NZ_RAPO01000001.1"/>
</dbReference>
<evidence type="ECO:0008006" key="4">
    <source>
        <dbReference type="Google" id="ProtNLM"/>
    </source>
</evidence>
<feature type="compositionally biased region" description="Low complexity" evidence="1">
    <location>
        <begin position="18"/>
        <end position="33"/>
    </location>
</feature>
<accession>A0A3R7GKL7</accession>
<keyword evidence="3" id="KW-1185">Reference proteome</keyword>
<dbReference type="EMBL" id="RAPO01000001">
    <property type="protein sequence ID" value="RKD97446.1"/>
    <property type="molecule type" value="Genomic_DNA"/>
</dbReference>
<proteinExistence type="predicted"/>
<sequence length="237" mass="25308">MDGDGGEGSAQLHRSADSRAAADSNSSGGSSSRPTRNRDSDADADVDTEFNLPAVLAQLDATDADAQRQAVRTIQAHVDDRPEACIPAVPKLRTLLERTDLECHEAVAYCLAELAAESAADVAPSADEIVSFAAERPSHPATADCCRCLAAIADERPGALVDRVDAFVPPLESELAAARANAALALARVADEPERRLEQTDTLDSTDELRTLLADLERTDPDPDVREWAGRARDRLR</sequence>
<reference evidence="2 3" key="1">
    <citation type="submission" date="2018-09" db="EMBL/GenBank/DDBJ databases">
        <title>Genomic Encyclopedia of Archaeal and Bacterial Type Strains, Phase II (KMG-II): from individual species to whole genera.</title>
        <authorList>
            <person name="Goeker M."/>
        </authorList>
    </citation>
    <scope>NUCLEOTIDE SEQUENCE [LARGE SCALE GENOMIC DNA]</scope>
    <source>
        <strain evidence="2 3">DSM 13151</strain>
    </source>
</reference>
<dbReference type="InterPro" id="IPR011989">
    <property type="entry name" value="ARM-like"/>
</dbReference>
<dbReference type="AlphaFoldDB" id="A0A3R7GKL7"/>
<organism evidence="2 3">
    <name type="scientific">Halopiger aswanensis</name>
    <dbReference type="NCBI Taxonomy" id="148449"/>
    <lineage>
        <taxon>Archaea</taxon>
        <taxon>Methanobacteriati</taxon>
        <taxon>Methanobacteriota</taxon>
        <taxon>Stenosarchaea group</taxon>
        <taxon>Halobacteria</taxon>
        <taxon>Halobacteriales</taxon>
        <taxon>Natrialbaceae</taxon>
        <taxon>Halopiger</taxon>
    </lineage>
</organism>
<gene>
    <name evidence="2" type="ORF">ATJ93_0432</name>
</gene>
<feature type="region of interest" description="Disordered" evidence="1">
    <location>
        <begin position="1"/>
        <end position="47"/>
    </location>
</feature>
<dbReference type="Gene3D" id="1.25.10.10">
    <property type="entry name" value="Leucine-rich Repeat Variant"/>
    <property type="match status" value="1"/>
</dbReference>
<dbReference type="InterPro" id="IPR016024">
    <property type="entry name" value="ARM-type_fold"/>
</dbReference>
<dbReference type="SUPFAM" id="SSF48371">
    <property type="entry name" value="ARM repeat"/>
    <property type="match status" value="1"/>
</dbReference>
<evidence type="ECO:0000313" key="3">
    <source>
        <dbReference type="Proteomes" id="UP000283805"/>
    </source>
</evidence>